<evidence type="ECO:0000259" key="5">
    <source>
        <dbReference type="Pfam" id="PF13579"/>
    </source>
</evidence>
<keyword evidence="2" id="KW-0328">Glycosyltransferase</keyword>
<evidence type="ECO:0000313" key="7">
    <source>
        <dbReference type="Proteomes" id="UP001501337"/>
    </source>
</evidence>
<comment type="similarity">
    <text evidence="1">Belongs to the glycosyltransferase group 1 family. Glycosyltransferase 4 subfamily.</text>
</comment>
<dbReference type="InterPro" id="IPR001296">
    <property type="entry name" value="Glyco_trans_1"/>
</dbReference>
<evidence type="ECO:0000259" key="4">
    <source>
        <dbReference type="Pfam" id="PF00534"/>
    </source>
</evidence>
<evidence type="ECO:0000256" key="2">
    <source>
        <dbReference type="ARBA" id="ARBA00022676"/>
    </source>
</evidence>
<sequence length="420" mass="46420">MSSKQDKPGPLRIAFIVDRFPVLSESFIINEVAGAMERGHDVTILSLAAAPSETVVHGDFNKWDMLSRTEYLGVPRSPGPWIKKLLAILWQYRRFLPALAARYDHQHFGATGDRAKFMHQALRLLSMKPFDVIHCQFGLLGLKGLQFRESGVLQGKLITMFRGHDVSRHVQEVGGEVYTELFRKGDYFLTNCDFFRDKLLQLGCDSERLTVKRSGVVTDRFSFRTRHAPTAGNTVVASVGRLVEKKGVSYCLQGFAKALQSWPALEYHILGDGPLRQELEALTDQLGIRHAVKFHGAGNHDDVVNLLHSAHLFLATSVTAANGDQDAAINTAKEAMAMGLPVISTWHGGIPELVEDGVSGRLVPERDAGAIAAALSELLAKPEDWAALGSAGRARVEADYDQRRLNDQLNDIYRAISEQP</sequence>
<accession>A0ABP7PX69</accession>
<dbReference type="RefSeq" id="WP_344808374.1">
    <property type="nucleotide sequence ID" value="NZ_BAABBO010000016.1"/>
</dbReference>
<dbReference type="Pfam" id="PF13579">
    <property type="entry name" value="Glyco_trans_4_4"/>
    <property type="match status" value="1"/>
</dbReference>
<dbReference type="Pfam" id="PF00534">
    <property type="entry name" value="Glycos_transf_1"/>
    <property type="match status" value="1"/>
</dbReference>
<gene>
    <name evidence="6" type="ORF">GCM10022278_32740</name>
</gene>
<dbReference type="Proteomes" id="UP001501337">
    <property type="component" value="Unassembled WGS sequence"/>
</dbReference>
<proteinExistence type="inferred from homology"/>
<dbReference type="PANTHER" id="PTHR12526">
    <property type="entry name" value="GLYCOSYLTRANSFERASE"/>
    <property type="match status" value="1"/>
</dbReference>
<reference evidence="7" key="1">
    <citation type="journal article" date="2019" name="Int. J. Syst. Evol. Microbiol.">
        <title>The Global Catalogue of Microorganisms (GCM) 10K type strain sequencing project: providing services to taxonomists for standard genome sequencing and annotation.</title>
        <authorList>
            <consortium name="The Broad Institute Genomics Platform"/>
            <consortium name="The Broad Institute Genome Sequencing Center for Infectious Disease"/>
            <person name="Wu L."/>
            <person name="Ma J."/>
        </authorList>
    </citation>
    <scope>NUCLEOTIDE SEQUENCE [LARGE SCALE GENOMIC DNA]</scope>
    <source>
        <strain evidence="7">JCM 17555</strain>
    </source>
</reference>
<dbReference type="InterPro" id="IPR028098">
    <property type="entry name" value="Glyco_trans_4-like_N"/>
</dbReference>
<evidence type="ECO:0000313" key="6">
    <source>
        <dbReference type="EMBL" id="GAA3972917.1"/>
    </source>
</evidence>
<dbReference type="EMBL" id="BAABBO010000016">
    <property type="protein sequence ID" value="GAA3972917.1"/>
    <property type="molecule type" value="Genomic_DNA"/>
</dbReference>
<feature type="domain" description="Glycosyl transferase family 1" evidence="4">
    <location>
        <begin position="224"/>
        <end position="394"/>
    </location>
</feature>
<evidence type="ECO:0000256" key="3">
    <source>
        <dbReference type="ARBA" id="ARBA00022679"/>
    </source>
</evidence>
<name>A0ABP7PX69_9GAMM</name>
<comment type="caution">
    <text evidence="6">The sequence shown here is derived from an EMBL/GenBank/DDBJ whole genome shotgun (WGS) entry which is preliminary data.</text>
</comment>
<keyword evidence="7" id="KW-1185">Reference proteome</keyword>
<dbReference type="Gene3D" id="3.40.50.2000">
    <property type="entry name" value="Glycogen Phosphorylase B"/>
    <property type="match status" value="2"/>
</dbReference>
<protein>
    <submittedName>
        <fullName evidence="6">Colanic acid biosynthesis glycosyltransferase WcaL</fullName>
    </submittedName>
</protein>
<organism evidence="6 7">
    <name type="scientific">Allohahella marinimesophila</name>
    <dbReference type="NCBI Taxonomy" id="1054972"/>
    <lineage>
        <taxon>Bacteria</taxon>
        <taxon>Pseudomonadati</taxon>
        <taxon>Pseudomonadota</taxon>
        <taxon>Gammaproteobacteria</taxon>
        <taxon>Oceanospirillales</taxon>
        <taxon>Hahellaceae</taxon>
        <taxon>Allohahella</taxon>
    </lineage>
</organism>
<evidence type="ECO:0000256" key="1">
    <source>
        <dbReference type="ARBA" id="ARBA00009481"/>
    </source>
</evidence>
<dbReference type="PANTHER" id="PTHR12526:SF640">
    <property type="entry name" value="COLANIC ACID BIOSYNTHESIS GLYCOSYLTRANSFERASE WCAL-RELATED"/>
    <property type="match status" value="1"/>
</dbReference>
<keyword evidence="3" id="KW-0808">Transferase</keyword>
<dbReference type="SUPFAM" id="SSF53756">
    <property type="entry name" value="UDP-Glycosyltransferase/glycogen phosphorylase"/>
    <property type="match status" value="1"/>
</dbReference>
<feature type="domain" description="Glycosyltransferase subfamily 4-like N-terminal" evidence="5">
    <location>
        <begin position="33"/>
        <end position="211"/>
    </location>
</feature>